<evidence type="ECO:0000256" key="9">
    <source>
        <dbReference type="ARBA" id="ARBA00022692"/>
    </source>
</evidence>
<name>A0A3N1KWJ3_9PROT</name>
<dbReference type="AlphaFoldDB" id="A0A3N1KWJ3"/>
<feature type="transmembrane region" description="Helical" evidence="12">
    <location>
        <begin position="365"/>
        <end position="389"/>
    </location>
</feature>
<reference evidence="14 15" key="1">
    <citation type="submission" date="2018-11" db="EMBL/GenBank/DDBJ databases">
        <title>Genomic Encyclopedia of Type Strains, Phase IV (KMG-IV): sequencing the most valuable type-strain genomes for metagenomic binning, comparative biology and taxonomic classification.</title>
        <authorList>
            <person name="Goeker M."/>
        </authorList>
    </citation>
    <scope>NUCLEOTIDE SEQUENCE [LARGE SCALE GENOMIC DNA]</scope>
    <source>
        <strain evidence="14 15">DSM 5900</strain>
    </source>
</reference>
<feature type="transmembrane region" description="Helical" evidence="12">
    <location>
        <begin position="442"/>
        <end position="473"/>
    </location>
</feature>
<dbReference type="GO" id="GO:0016758">
    <property type="term" value="F:hexosyltransferase activity"/>
    <property type="evidence" value="ECO:0007669"/>
    <property type="project" value="TreeGrafter"/>
</dbReference>
<comment type="caution">
    <text evidence="14">The sequence shown here is derived from an EMBL/GenBank/DDBJ whole genome shotgun (WGS) entry which is preliminary data.</text>
</comment>
<evidence type="ECO:0000256" key="1">
    <source>
        <dbReference type="ARBA" id="ARBA00004429"/>
    </source>
</evidence>
<dbReference type="SUPFAM" id="SSF53448">
    <property type="entry name" value="Nucleotide-diphospho-sugar transferases"/>
    <property type="match status" value="1"/>
</dbReference>
<comment type="similarity">
    <text evidence="3">Belongs to the glycosyltransferase 2 family. OpgH subfamily.</text>
</comment>
<keyword evidence="15" id="KW-1185">Reference proteome</keyword>
<dbReference type="InterPro" id="IPR050321">
    <property type="entry name" value="Glycosyltr_2/OpgH_subfam"/>
</dbReference>
<feature type="domain" description="Glycosyltransferase 2-like" evidence="13">
    <location>
        <begin position="196"/>
        <end position="390"/>
    </location>
</feature>
<evidence type="ECO:0000256" key="12">
    <source>
        <dbReference type="SAM" id="Phobius"/>
    </source>
</evidence>
<evidence type="ECO:0000256" key="8">
    <source>
        <dbReference type="ARBA" id="ARBA00022679"/>
    </source>
</evidence>
<evidence type="ECO:0000313" key="15">
    <source>
        <dbReference type="Proteomes" id="UP000278222"/>
    </source>
</evidence>
<dbReference type="Proteomes" id="UP000278222">
    <property type="component" value="Unassembled WGS sequence"/>
</dbReference>
<keyword evidence="11 12" id="KW-0472">Membrane</keyword>
<keyword evidence="6" id="KW-0997">Cell inner membrane</keyword>
<dbReference type="RefSeq" id="WP_245978490.1">
    <property type="nucleotide sequence ID" value="NZ_AP019700.1"/>
</dbReference>
<evidence type="ECO:0000256" key="7">
    <source>
        <dbReference type="ARBA" id="ARBA00022676"/>
    </source>
</evidence>
<comment type="subcellular location">
    <subcellularLocation>
        <location evidence="1">Cell inner membrane</location>
        <topology evidence="1">Multi-pass membrane protein</topology>
    </subcellularLocation>
</comment>
<proteinExistence type="inferred from homology"/>
<evidence type="ECO:0000256" key="2">
    <source>
        <dbReference type="ARBA" id="ARBA00005001"/>
    </source>
</evidence>
<feature type="transmembrane region" description="Helical" evidence="12">
    <location>
        <begin position="493"/>
        <end position="515"/>
    </location>
</feature>
<keyword evidence="8 14" id="KW-0808">Transferase</keyword>
<gene>
    <name evidence="14" type="ORF">EDC65_4461</name>
</gene>
<comment type="pathway">
    <text evidence="2">Glycan metabolism; osmoregulated periplasmic glucan (OPG) biosynthesis.</text>
</comment>
<sequence>MAAGAVSAAAITGRRRVYALVCAASTLAMVALMAAALMPGGFVASDLAILLLFAFTVPWSVIGFWNAVIFLVLRMATPDAVAAVAPFARLARPDAPIAGRTAILICVRNEDPARAFAAVGRLMEGLAGAGWGERFHAFVLSDTDRPDIAAAEEAEARHLAARCPSTYRRRTSNEGFKAGNIRDFCLRWGGDYQFMVTLDADSIMAPDAVLRLVRIMEAEPTFGIVQTLVAGMPSTSLFARLFQLGMRLGMRSYTLGSSAWQADCGPYWGHNAIIRVEPFTRHCHIPRLSGSPPFGGDVLSHDQIEAALMRRAGFEVRVLPEEGGSWEANPPTLVEFVRRDLRWCLGNMQYVRLVGMRGLLPGSRFHLLLAMLMFFGAPAWAALFALIVWRSAAGAGQGPIFDPTLGPVVLATMIFLVFSPKIATAIDVLARPAERRSFGGALRFTLGLAAELLFSLLLFPITTLAHTVFMLGLPLRRRSTWTGQVRDDHAVPWLLALRALWFQTLMGVVATVVLLASSWEALTYGQFGAAGMLLAVPFAVATSLPWLGRAATRFGLGRLPEETTPPPALAAAGLPALTLAAERRE</sequence>
<dbReference type="EMBL" id="RJKX01000016">
    <property type="protein sequence ID" value="ROP83812.1"/>
    <property type="molecule type" value="Genomic_DNA"/>
</dbReference>
<evidence type="ECO:0000256" key="4">
    <source>
        <dbReference type="ARBA" id="ARBA00020585"/>
    </source>
</evidence>
<dbReference type="PANTHER" id="PTHR43867">
    <property type="entry name" value="CELLULOSE SYNTHASE CATALYTIC SUBUNIT A [UDP-FORMING]"/>
    <property type="match status" value="1"/>
</dbReference>
<organism evidence="14 15">
    <name type="scientific">Stella humosa</name>
    <dbReference type="NCBI Taxonomy" id="94"/>
    <lineage>
        <taxon>Bacteria</taxon>
        <taxon>Pseudomonadati</taxon>
        <taxon>Pseudomonadota</taxon>
        <taxon>Alphaproteobacteria</taxon>
        <taxon>Rhodospirillales</taxon>
        <taxon>Stellaceae</taxon>
        <taxon>Stella</taxon>
    </lineage>
</organism>
<feature type="transmembrane region" description="Helical" evidence="12">
    <location>
        <begin position="527"/>
        <end position="547"/>
    </location>
</feature>
<dbReference type="InterPro" id="IPR029044">
    <property type="entry name" value="Nucleotide-diphossugar_trans"/>
</dbReference>
<evidence type="ECO:0000259" key="13">
    <source>
        <dbReference type="Pfam" id="PF13632"/>
    </source>
</evidence>
<keyword evidence="10 12" id="KW-1133">Transmembrane helix</keyword>
<evidence type="ECO:0000256" key="11">
    <source>
        <dbReference type="ARBA" id="ARBA00023136"/>
    </source>
</evidence>
<evidence type="ECO:0000313" key="14">
    <source>
        <dbReference type="EMBL" id="ROP83812.1"/>
    </source>
</evidence>
<evidence type="ECO:0000256" key="3">
    <source>
        <dbReference type="ARBA" id="ARBA00009337"/>
    </source>
</evidence>
<dbReference type="NCBIfam" id="NF003958">
    <property type="entry name" value="PRK05454.2-1"/>
    <property type="match status" value="1"/>
</dbReference>
<protein>
    <recommendedName>
        <fullName evidence="4">Glucans biosynthesis glucosyltransferase H</fullName>
    </recommendedName>
</protein>
<keyword evidence="9 12" id="KW-0812">Transmembrane</keyword>
<evidence type="ECO:0000256" key="6">
    <source>
        <dbReference type="ARBA" id="ARBA00022519"/>
    </source>
</evidence>
<evidence type="ECO:0000256" key="10">
    <source>
        <dbReference type="ARBA" id="ARBA00022989"/>
    </source>
</evidence>
<dbReference type="Pfam" id="PF13632">
    <property type="entry name" value="Glyco_trans_2_3"/>
    <property type="match status" value="1"/>
</dbReference>
<keyword evidence="5" id="KW-1003">Cell membrane</keyword>
<dbReference type="GO" id="GO:0005886">
    <property type="term" value="C:plasma membrane"/>
    <property type="evidence" value="ECO:0007669"/>
    <property type="project" value="UniProtKB-SubCell"/>
</dbReference>
<dbReference type="NCBIfam" id="NF003962">
    <property type="entry name" value="PRK05454.2-5"/>
    <property type="match status" value="1"/>
</dbReference>
<dbReference type="Gene3D" id="3.90.550.10">
    <property type="entry name" value="Spore Coat Polysaccharide Biosynthesis Protein SpsA, Chain A"/>
    <property type="match status" value="1"/>
</dbReference>
<evidence type="ECO:0000256" key="5">
    <source>
        <dbReference type="ARBA" id="ARBA00022475"/>
    </source>
</evidence>
<keyword evidence="7" id="KW-0328">Glycosyltransferase</keyword>
<feature type="transmembrane region" description="Helical" evidence="12">
    <location>
        <begin position="49"/>
        <end position="73"/>
    </location>
</feature>
<accession>A0A3N1KWJ3</accession>
<feature type="transmembrane region" description="Helical" evidence="12">
    <location>
        <begin position="17"/>
        <end position="37"/>
    </location>
</feature>
<dbReference type="InterPro" id="IPR001173">
    <property type="entry name" value="Glyco_trans_2-like"/>
</dbReference>
<dbReference type="PANTHER" id="PTHR43867:SF5">
    <property type="entry name" value="GLUCANS BIOSYNTHESIS GLUCOSYLTRANSFERASE H"/>
    <property type="match status" value="1"/>
</dbReference>